<evidence type="ECO:0000256" key="4">
    <source>
        <dbReference type="ARBA" id="ARBA00022692"/>
    </source>
</evidence>
<dbReference type="SUPFAM" id="SSF52540">
    <property type="entry name" value="P-loop containing nucleoside triphosphate hydrolases"/>
    <property type="match status" value="1"/>
</dbReference>
<dbReference type="InterPro" id="IPR011527">
    <property type="entry name" value="ABC1_TM_dom"/>
</dbReference>
<dbReference type="InterPro" id="IPR003593">
    <property type="entry name" value="AAA+_ATPase"/>
</dbReference>
<evidence type="ECO:0000259" key="13">
    <source>
        <dbReference type="PROSITE" id="PS50893"/>
    </source>
</evidence>
<keyword evidence="6" id="KW-0645">Protease</keyword>
<reference evidence="17 19" key="2">
    <citation type="submission" date="2021-04" db="EMBL/GenBank/DDBJ databases">
        <title>Isolation of newly marine bacteria for enzymatic activity.</title>
        <authorList>
            <person name="Hadi W.A.M."/>
            <person name="Nair A.J.J."/>
            <person name="Edwin B.T."/>
        </authorList>
    </citation>
    <scope>NUCLEOTIDE SEQUENCE [LARGE SCALE GENOMIC DNA]</scope>
    <source>
        <strain evidence="17 19">B28A</strain>
    </source>
</reference>
<dbReference type="InterPro" id="IPR005074">
    <property type="entry name" value="Peptidase_C39"/>
</dbReference>
<dbReference type="RefSeq" id="WP_060698894.1">
    <property type="nucleotide sequence ID" value="NZ_JAGQFH010000023.1"/>
</dbReference>
<gene>
    <name evidence="16" type="ORF">AKG37_08975</name>
    <name evidence="17" type="ORF">KCQ59_11430</name>
</gene>
<keyword evidence="2" id="KW-0813">Transport</keyword>
<protein>
    <submittedName>
        <fullName evidence="16">ABC transporter ATP-binding protein</fullName>
    </submittedName>
    <submittedName>
        <fullName evidence="17">Peptidase domain-containing ABC transporter</fullName>
    </submittedName>
</protein>
<dbReference type="PROSITE" id="PS50929">
    <property type="entry name" value="ABC_TM1F"/>
    <property type="match status" value="1"/>
</dbReference>
<dbReference type="GO" id="GO:0005886">
    <property type="term" value="C:plasma membrane"/>
    <property type="evidence" value="ECO:0007669"/>
    <property type="project" value="UniProtKB-SubCell"/>
</dbReference>
<evidence type="ECO:0000256" key="12">
    <source>
        <dbReference type="SAM" id="Phobius"/>
    </source>
</evidence>
<comment type="subcellular location">
    <subcellularLocation>
        <location evidence="1">Cell membrane</location>
        <topology evidence="1">Multi-pass membrane protein</topology>
    </subcellularLocation>
</comment>
<dbReference type="PANTHER" id="PTHR24221">
    <property type="entry name" value="ATP-BINDING CASSETTE SUB-FAMILY B"/>
    <property type="match status" value="1"/>
</dbReference>
<evidence type="ECO:0000313" key="18">
    <source>
        <dbReference type="Proteomes" id="UP000050272"/>
    </source>
</evidence>
<evidence type="ECO:0000256" key="11">
    <source>
        <dbReference type="ARBA" id="ARBA00043264"/>
    </source>
</evidence>
<dbReference type="InterPro" id="IPR036640">
    <property type="entry name" value="ABC1_TM_sf"/>
</dbReference>
<keyword evidence="3" id="KW-1003">Cell membrane</keyword>
<dbReference type="Gene3D" id="3.90.70.10">
    <property type="entry name" value="Cysteine proteinases"/>
    <property type="match status" value="1"/>
</dbReference>
<name>A0ABD4QJV4_9BACI</name>
<dbReference type="EMBL" id="LGYN01000023">
    <property type="protein sequence ID" value="KPN14194.1"/>
    <property type="molecule type" value="Genomic_DNA"/>
</dbReference>
<dbReference type="InterPro" id="IPR003439">
    <property type="entry name" value="ABC_transporter-like_ATP-bd"/>
</dbReference>
<dbReference type="Proteomes" id="UP000676804">
    <property type="component" value="Unassembled WGS sequence"/>
</dbReference>
<dbReference type="PROSITE" id="PS50893">
    <property type="entry name" value="ABC_TRANSPORTER_2"/>
    <property type="match status" value="1"/>
</dbReference>
<evidence type="ECO:0000259" key="14">
    <source>
        <dbReference type="PROSITE" id="PS50929"/>
    </source>
</evidence>
<evidence type="ECO:0000313" key="17">
    <source>
        <dbReference type="EMBL" id="MBR8690396.1"/>
    </source>
</evidence>
<feature type="transmembrane region" description="Helical" evidence="12">
    <location>
        <begin position="276"/>
        <end position="298"/>
    </location>
</feature>
<comment type="caution">
    <text evidence="17">The sequence shown here is derived from an EMBL/GenBank/DDBJ whole genome shotgun (WGS) entry which is preliminary data.</text>
</comment>
<evidence type="ECO:0000256" key="10">
    <source>
        <dbReference type="ARBA" id="ARBA00023136"/>
    </source>
</evidence>
<reference evidence="16 18" key="1">
    <citation type="submission" date="2015-07" db="EMBL/GenBank/DDBJ databases">
        <title>Bacillus zhangzhouensis sp. nov. and Bacillus nanhaiticus sp. nov.</title>
        <authorList>
            <person name="Liu Y."/>
            <person name="Lai Q."/>
            <person name="Shao Z."/>
        </authorList>
    </citation>
    <scope>NUCLEOTIDE SEQUENCE [LARGE SCALE GENOMIC DNA]</scope>
    <source>
        <strain evidence="16 18">NH7I_1</strain>
    </source>
</reference>
<dbReference type="EMBL" id="JAGQFH010000023">
    <property type="protein sequence ID" value="MBR8690396.1"/>
    <property type="molecule type" value="Genomic_DNA"/>
</dbReference>
<sequence>MKIFSKVIKRKLTPTLQLAQSECGLCCVKTILDAYNYQISLSELRQIKEPGRDGLGFQQLKKLLSHFGMNAKTYRIKDSRALKLITNPFIAFWKGYHFVCVESYNEHEVIIMDPSIGRIKITHQEFLENFQEYVLIAEPGIDFKKRSVRNISKWKKKYIWPANMISLYLKIALMSIILVGITLTIPIFTQFLIDNRFDDANSFAAILGSLIIALIIMVILNYLRTYFSIKIIYRFSWHLLSSAFTRVLSLPAKYFTVRAPGEIIYRLNSLTRIQDVLGTTLVQACLDLVSGVSILIYIFWVSPLLGLMVLLLTLFTFTFLIITQSYVNSATDKELHEGTNAQSIQLDAIVSINSVKLGGYVQSYINDWEQRFKKFLNATSHRMRIQQGIIGSILSGIQVFAPLIFLVTCIYMAELGLMTLGQAIAVQSIVALLFVYVNSVFTIVSEALVAIRYIVLAEDIFEYPVEYSQGYSKELDSGSISIKNLSFSYTSDSISAINNINLDISDGETIALVGLSGSGKTTLGKVIGSLFEPTSGSIYFGGVEYHQYNLDKLRESISYIPQEAHLHNRTIMENLKLGTKQTKVEIQEFCNSLDFMKFINDFPMNYNTVISETGANLSGGQRQRIHIARVLLQKPKLLIMDEATSSLDNISQSHVYNSLSKLDCTKVVIAHRLETILNADRIVVLENGSIVQIGSHEELIKKDGLYAKLFGAEIEKGRIENAIGSR</sequence>
<keyword evidence="7 16" id="KW-0067">ATP-binding</keyword>
<evidence type="ECO:0000256" key="7">
    <source>
        <dbReference type="ARBA" id="ARBA00022840"/>
    </source>
</evidence>
<dbReference type="InterPro" id="IPR027417">
    <property type="entry name" value="P-loop_NTPase"/>
</dbReference>
<feature type="transmembrane region" description="Helical" evidence="12">
    <location>
        <begin position="389"/>
        <end position="413"/>
    </location>
</feature>
<feature type="transmembrane region" description="Helical" evidence="12">
    <location>
        <begin position="425"/>
        <end position="444"/>
    </location>
</feature>
<feature type="transmembrane region" description="Helical" evidence="12">
    <location>
        <begin position="200"/>
        <end position="223"/>
    </location>
</feature>
<evidence type="ECO:0000256" key="2">
    <source>
        <dbReference type="ARBA" id="ARBA00022448"/>
    </source>
</evidence>
<dbReference type="Gene3D" id="3.40.50.300">
    <property type="entry name" value="P-loop containing nucleotide triphosphate hydrolases"/>
    <property type="match status" value="1"/>
</dbReference>
<keyword evidence="8" id="KW-0653">Protein transport</keyword>
<dbReference type="AlphaFoldDB" id="A0ABD4QJV4"/>
<proteinExistence type="predicted"/>
<dbReference type="CDD" id="cd02425">
    <property type="entry name" value="Peptidase_C39F"/>
    <property type="match status" value="1"/>
</dbReference>
<feature type="domain" description="ABC transmembrane type-1" evidence="14">
    <location>
        <begin position="171"/>
        <end position="446"/>
    </location>
</feature>
<keyword evidence="10 12" id="KW-0472">Membrane</keyword>
<keyword evidence="4 12" id="KW-0812">Transmembrane</keyword>
<accession>A0ABD4QJV4</accession>
<dbReference type="GO" id="GO:0043213">
    <property type="term" value="P:bacteriocin transport"/>
    <property type="evidence" value="ECO:0007669"/>
    <property type="project" value="UniProtKB-KW"/>
</dbReference>
<evidence type="ECO:0000256" key="3">
    <source>
        <dbReference type="ARBA" id="ARBA00022475"/>
    </source>
</evidence>
<evidence type="ECO:0000256" key="6">
    <source>
        <dbReference type="ARBA" id="ARBA00022807"/>
    </source>
</evidence>
<dbReference type="Pfam" id="PF00005">
    <property type="entry name" value="ABC_tran"/>
    <property type="match status" value="1"/>
</dbReference>
<dbReference type="SUPFAM" id="SSF90123">
    <property type="entry name" value="ABC transporter transmembrane region"/>
    <property type="match status" value="1"/>
</dbReference>
<dbReference type="SMART" id="SM00382">
    <property type="entry name" value="AAA"/>
    <property type="match status" value="1"/>
</dbReference>
<dbReference type="GO" id="GO:0008234">
    <property type="term" value="F:cysteine-type peptidase activity"/>
    <property type="evidence" value="ECO:0007669"/>
    <property type="project" value="UniProtKB-KW"/>
</dbReference>
<dbReference type="Gene3D" id="1.20.1560.10">
    <property type="entry name" value="ABC transporter type 1, transmembrane domain"/>
    <property type="match status" value="1"/>
</dbReference>
<dbReference type="GO" id="GO:0015031">
    <property type="term" value="P:protein transport"/>
    <property type="evidence" value="ECO:0007669"/>
    <property type="project" value="UniProtKB-KW"/>
</dbReference>
<dbReference type="PROSITE" id="PS50990">
    <property type="entry name" value="PEPTIDASE_C39"/>
    <property type="match status" value="1"/>
</dbReference>
<feature type="domain" description="Peptidase C39" evidence="15">
    <location>
        <begin position="17"/>
        <end position="137"/>
    </location>
</feature>
<evidence type="ECO:0000313" key="19">
    <source>
        <dbReference type="Proteomes" id="UP000676804"/>
    </source>
</evidence>
<dbReference type="GO" id="GO:0005524">
    <property type="term" value="F:ATP binding"/>
    <property type="evidence" value="ECO:0007669"/>
    <property type="project" value="UniProtKB-KW"/>
</dbReference>
<dbReference type="InterPro" id="IPR039421">
    <property type="entry name" value="Type_1_exporter"/>
</dbReference>
<organism evidence="17 19">
    <name type="scientific">Bacillus australimaris</name>
    <dbReference type="NCBI Taxonomy" id="1326968"/>
    <lineage>
        <taxon>Bacteria</taxon>
        <taxon>Bacillati</taxon>
        <taxon>Bacillota</taxon>
        <taxon>Bacilli</taxon>
        <taxon>Bacillales</taxon>
        <taxon>Bacillaceae</taxon>
        <taxon>Bacillus</taxon>
    </lineage>
</organism>
<dbReference type="Pfam" id="PF03412">
    <property type="entry name" value="Peptidase_C39"/>
    <property type="match status" value="1"/>
</dbReference>
<evidence type="ECO:0000256" key="8">
    <source>
        <dbReference type="ARBA" id="ARBA00022927"/>
    </source>
</evidence>
<keyword evidence="6" id="KW-0788">Thiol protease</keyword>
<feature type="transmembrane region" description="Helical" evidence="12">
    <location>
        <begin position="167"/>
        <end position="188"/>
    </location>
</feature>
<keyword evidence="6" id="KW-0378">Hydrolase</keyword>
<evidence type="ECO:0000256" key="9">
    <source>
        <dbReference type="ARBA" id="ARBA00022989"/>
    </source>
</evidence>
<dbReference type="FunFam" id="3.40.50.300:FF:000299">
    <property type="entry name" value="ABC transporter ATP-binding protein/permease"/>
    <property type="match status" value="1"/>
</dbReference>
<dbReference type="InterPro" id="IPR033839">
    <property type="entry name" value="Lacticin_481_peptidase"/>
</dbReference>
<evidence type="ECO:0000313" key="16">
    <source>
        <dbReference type="EMBL" id="KPN14194.1"/>
    </source>
</evidence>
<evidence type="ECO:0000256" key="5">
    <source>
        <dbReference type="ARBA" id="ARBA00022741"/>
    </source>
</evidence>
<dbReference type="PANTHER" id="PTHR24221:SF654">
    <property type="entry name" value="ATP-BINDING CASSETTE SUB-FAMILY B MEMBER 6"/>
    <property type="match status" value="1"/>
</dbReference>
<keyword evidence="11" id="KW-0080">Bacteriocin transport</keyword>
<dbReference type="Pfam" id="PF00664">
    <property type="entry name" value="ABC_membrane"/>
    <property type="match status" value="1"/>
</dbReference>
<keyword evidence="5" id="KW-0547">Nucleotide-binding</keyword>
<dbReference type="Proteomes" id="UP000050272">
    <property type="component" value="Unassembled WGS sequence"/>
</dbReference>
<feature type="domain" description="ABC transporter" evidence="13">
    <location>
        <begin position="480"/>
        <end position="712"/>
    </location>
</feature>
<keyword evidence="9 12" id="KW-1133">Transmembrane helix</keyword>
<evidence type="ECO:0000256" key="1">
    <source>
        <dbReference type="ARBA" id="ARBA00004651"/>
    </source>
</evidence>
<evidence type="ECO:0000259" key="15">
    <source>
        <dbReference type="PROSITE" id="PS50990"/>
    </source>
</evidence>
<feature type="transmembrane region" description="Helical" evidence="12">
    <location>
        <begin position="304"/>
        <end position="323"/>
    </location>
</feature>
<keyword evidence="18" id="KW-1185">Reference proteome</keyword>